<gene>
    <name evidence="5" type="ORF">KP803_16290</name>
</gene>
<dbReference type="RefSeq" id="WP_248009918.1">
    <property type="nucleotide sequence ID" value="NZ_JAJHVV010000010.1"/>
</dbReference>
<dbReference type="SUPFAM" id="SSF46785">
    <property type="entry name" value="Winged helix' DNA-binding domain"/>
    <property type="match status" value="1"/>
</dbReference>
<dbReference type="SMART" id="SM00347">
    <property type="entry name" value="HTH_MARR"/>
    <property type="match status" value="1"/>
</dbReference>
<dbReference type="Gene3D" id="1.10.10.10">
    <property type="entry name" value="Winged helix-like DNA-binding domain superfamily/Winged helix DNA-binding domain"/>
    <property type="match status" value="1"/>
</dbReference>
<dbReference type="GO" id="GO:0003677">
    <property type="term" value="F:DNA binding"/>
    <property type="evidence" value="ECO:0007669"/>
    <property type="project" value="UniProtKB-KW"/>
</dbReference>
<evidence type="ECO:0000313" key="6">
    <source>
        <dbReference type="Proteomes" id="UP001139559"/>
    </source>
</evidence>
<keyword evidence="3" id="KW-0804">Transcription</keyword>
<comment type="caution">
    <text evidence="5">The sequence shown here is derived from an EMBL/GenBank/DDBJ whole genome shotgun (WGS) entry which is preliminary data.</text>
</comment>
<dbReference type="InterPro" id="IPR000835">
    <property type="entry name" value="HTH_MarR-typ"/>
</dbReference>
<reference evidence="5" key="1">
    <citation type="submission" date="2021-11" db="EMBL/GenBank/DDBJ databases">
        <title>Vibrio ZSDE26 sp. nov. and Vibrio ZSDZ34 sp. nov., isolated from coastal seawater in Qingdao.</title>
        <authorList>
            <person name="Zhang P."/>
        </authorList>
    </citation>
    <scope>NUCLEOTIDE SEQUENCE</scope>
    <source>
        <strain evidence="5">ZSDE26</strain>
    </source>
</reference>
<evidence type="ECO:0000313" key="5">
    <source>
        <dbReference type="EMBL" id="MCK6264838.1"/>
    </source>
</evidence>
<proteinExistence type="predicted"/>
<keyword evidence="2" id="KW-0238">DNA-binding</keyword>
<dbReference type="Pfam" id="PF01047">
    <property type="entry name" value="MarR"/>
    <property type="match status" value="1"/>
</dbReference>
<dbReference type="PANTHER" id="PTHR42756">
    <property type="entry name" value="TRANSCRIPTIONAL REGULATOR, MARR"/>
    <property type="match status" value="1"/>
</dbReference>
<dbReference type="GO" id="GO:0003700">
    <property type="term" value="F:DNA-binding transcription factor activity"/>
    <property type="evidence" value="ECO:0007669"/>
    <property type="project" value="InterPro"/>
</dbReference>
<dbReference type="PRINTS" id="PR00598">
    <property type="entry name" value="HTHMARR"/>
</dbReference>
<feature type="domain" description="HTH marR-type" evidence="4">
    <location>
        <begin position="1"/>
        <end position="135"/>
    </location>
</feature>
<evidence type="ECO:0000256" key="2">
    <source>
        <dbReference type="ARBA" id="ARBA00023125"/>
    </source>
</evidence>
<dbReference type="PROSITE" id="PS50995">
    <property type="entry name" value="HTH_MARR_2"/>
    <property type="match status" value="1"/>
</dbReference>
<evidence type="ECO:0000256" key="1">
    <source>
        <dbReference type="ARBA" id="ARBA00023015"/>
    </source>
</evidence>
<organism evidence="5 6">
    <name type="scientific">Vibrio amylolyticus</name>
    <dbReference type="NCBI Taxonomy" id="2847292"/>
    <lineage>
        <taxon>Bacteria</taxon>
        <taxon>Pseudomonadati</taxon>
        <taxon>Pseudomonadota</taxon>
        <taxon>Gammaproteobacteria</taxon>
        <taxon>Vibrionales</taxon>
        <taxon>Vibrionaceae</taxon>
        <taxon>Vibrio</taxon>
    </lineage>
</organism>
<accession>A0A9X1XPL4</accession>
<sequence>MLSDNLEKIERFASKIWRQQNKADPISQLSFNEYDYLKVIQAAKDPIRLTDLSDKMEVTKPSATNMVKRLERKGLAMRLNCPEDARSKRVVLTEKARLGLEDESSVYKAMAEKLEGNLSSQQVEQLNILLNLALK</sequence>
<dbReference type="PANTHER" id="PTHR42756:SF1">
    <property type="entry name" value="TRANSCRIPTIONAL REPRESSOR OF EMRAB OPERON"/>
    <property type="match status" value="1"/>
</dbReference>
<dbReference type="AlphaFoldDB" id="A0A9X1XPL4"/>
<dbReference type="InterPro" id="IPR036388">
    <property type="entry name" value="WH-like_DNA-bd_sf"/>
</dbReference>
<name>A0A9X1XPL4_9VIBR</name>
<dbReference type="InterPro" id="IPR036390">
    <property type="entry name" value="WH_DNA-bd_sf"/>
</dbReference>
<protein>
    <submittedName>
        <fullName evidence="5">MarR family transcriptional regulator</fullName>
    </submittedName>
</protein>
<evidence type="ECO:0000259" key="4">
    <source>
        <dbReference type="PROSITE" id="PS50995"/>
    </source>
</evidence>
<dbReference type="Proteomes" id="UP001139559">
    <property type="component" value="Unassembled WGS sequence"/>
</dbReference>
<evidence type="ECO:0000256" key="3">
    <source>
        <dbReference type="ARBA" id="ARBA00023163"/>
    </source>
</evidence>
<keyword evidence="6" id="KW-1185">Reference proteome</keyword>
<dbReference type="EMBL" id="JAJHVV010000010">
    <property type="protein sequence ID" value="MCK6264838.1"/>
    <property type="molecule type" value="Genomic_DNA"/>
</dbReference>
<keyword evidence="1" id="KW-0805">Transcription regulation</keyword>